<dbReference type="AlphaFoldDB" id="A0A8T7LRY9"/>
<protein>
    <submittedName>
        <fullName evidence="1">Uncharacterized protein</fullName>
    </submittedName>
</protein>
<dbReference type="Proteomes" id="UP000521676">
    <property type="component" value="Unassembled WGS sequence"/>
</dbReference>
<proteinExistence type="predicted"/>
<reference evidence="1 3" key="1">
    <citation type="submission" date="2020-06" db="EMBL/GenBank/DDBJ databases">
        <title>Anoxygenic phototrophic Chloroflexota member uses a Type I reaction center.</title>
        <authorList>
            <person name="Tsuji J.M."/>
            <person name="Shaw N.A."/>
            <person name="Nagashima S."/>
            <person name="Venkiteswaran J."/>
            <person name="Schiff S.L."/>
            <person name="Hanada S."/>
            <person name="Tank M."/>
            <person name="Neufeld J.D."/>
        </authorList>
    </citation>
    <scope>NUCLEOTIDE SEQUENCE [LARGE SCALE GENOMIC DNA]</scope>
    <source>
        <strain evidence="1">L227-S17</strain>
    </source>
</reference>
<accession>A0A8T7LRY9</accession>
<organism evidence="1 3">
    <name type="scientific">Candidatus Chlorohelix allophototropha</name>
    <dbReference type="NCBI Taxonomy" id="3003348"/>
    <lineage>
        <taxon>Bacteria</taxon>
        <taxon>Bacillati</taxon>
        <taxon>Chloroflexota</taxon>
        <taxon>Chloroflexia</taxon>
        <taxon>Candidatus Chloroheliales</taxon>
        <taxon>Candidatus Chloroheliaceae</taxon>
        <taxon>Candidatus Chlorohelix</taxon>
    </lineage>
</organism>
<dbReference type="EMBL" id="CP128399">
    <property type="protein sequence ID" value="WJW66642.1"/>
    <property type="molecule type" value="Genomic_DNA"/>
</dbReference>
<gene>
    <name evidence="1" type="ORF">HXX08_02665</name>
    <name evidence="2" type="ORF">OZ401_002453</name>
</gene>
<evidence type="ECO:0000313" key="1">
    <source>
        <dbReference type="EMBL" id="NWJ44758.1"/>
    </source>
</evidence>
<dbReference type="Proteomes" id="UP001431572">
    <property type="component" value="Chromosome 1"/>
</dbReference>
<keyword evidence="4" id="KW-1185">Reference proteome</keyword>
<evidence type="ECO:0000313" key="3">
    <source>
        <dbReference type="Proteomes" id="UP000521676"/>
    </source>
</evidence>
<sequence length="168" mass="19398">MGWEKIPWEEPSEITGSIETSAMASRFYALKRVSLAIIRGEKFPLNYPEFDSFLATEEEYNLFPQYYGCYTGTVFFIPASFDKPFYLKDESYGTYSVGSSYVFQQEIGRVTRKVEEQTKIYGLKSLLALNFPTNNPEYTWDDILDLATTLKIGSEESIKLNLPLKLLW</sequence>
<dbReference type="RefSeq" id="WP_341468535.1">
    <property type="nucleotide sequence ID" value="NZ_CP128399.1"/>
</dbReference>
<name>A0A8T7LRY9_9CHLR</name>
<reference evidence="2" key="2">
    <citation type="journal article" date="2024" name="Nature">
        <title>Anoxygenic phototroph of the Chloroflexota uses a type I reaction centre.</title>
        <authorList>
            <person name="Tsuji J.M."/>
            <person name="Shaw N.A."/>
            <person name="Nagashima S."/>
            <person name="Venkiteswaran J.J."/>
            <person name="Schiff S.L."/>
            <person name="Watanabe T."/>
            <person name="Fukui M."/>
            <person name="Hanada S."/>
            <person name="Tank M."/>
            <person name="Neufeld J.D."/>
        </authorList>
    </citation>
    <scope>NUCLEOTIDE SEQUENCE</scope>
    <source>
        <strain evidence="2">L227-S17</strain>
    </source>
</reference>
<evidence type="ECO:0000313" key="2">
    <source>
        <dbReference type="EMBL" id="WJW66642.1"/>
    </source>
</evidence>
<dbReference type="EMBL" id="JACATZ010000001">
    <property type="protein sequence ID" value="NWJ44758.1"/>
    <property type="molecule type" value="Genomic_DNA"/>
</dbReference>
<evidence type="ECO:0000313" key="4">
    <source>
        <dbReference type="Proteomes" id="UP001431572"/>
    </source>
</evidence>